<name>A0A8J9X4X9_PHATR</name>
<dbReference type="PROSITE" id="PS50191">
    <property type="entry name" value="CRAL_TRIO"/>
    <property type="match status" value="1"/>
</dbReference>
<dbReference type="Pfam" id="PF00650">
    <property type="entry name" value="CRAL_TRIO"/>
    <property type="match status" value="1"/>
</dbReference>
<accession>A0A8J9X4X9</accession>
<protein>
    <recommendedName>
        <fullName evidence="2">CRAL-TRIO domain-containing protein</fullName>
    </recommendedName>
</protein>
<dbReference type="Proteomes" id="UP000836788">
    <property type="component" value="Chromosome 21"/>
</dbReference>
<dbReference type="EMBL" id="OU594962">
    <property type="protein sequence ID" value="CAG9285983.1"/>
    <property type="molecule type" value="Genomic_DNA"/>
</dbReference>
<dbReference type="SUPFAM" id="SSF52087">
    <property type="entry name" value="CRAL/TRIO domain"/>
    <property type="match status" value="1"/>
</dbReference>
<feature type="signal peptide" evidence="1">
    <location>
        <begin position="1"/>
        <end position="25"/>
    </location>
</feature>
<feature type="domain" description="CRAL-TRIO" evidence="2">
    <location>
        <begin position="134"/>
        <end position="303"/>
    </location>
</feature>
<dbReference type="Gene3D" id="3.40.525.10">
    <property type="entry name" value="CRAL-TRIO lipid binding domain"/>
    <property type="match status" value="1"/>
</dbReference>
<dbReference type="AlphaFoldDB" id="A0A8J9X4X9"/>
<dbReference type="InterPro" id="IPR036865">
    <property type="entry name" value="CRAL-TRIO_dom_sf"/>
</dbReference>
<reference evidence="3" key="1">
    <citation type="submission" date="2022-02" db="EMBL/GenBank/DDBJ databases">
        <authorList>
            <person name="Giguere J D."/>
        </authorList>
    </citation>
    <scope>NUCLEOTIDE SEQUENCE</scope>
    <source>
        <strain evidence="3">CCAP 1055/1</strain>
    </source>
</reference>
<sequence length="310" mass="34045">MQMNMPTTLLLSLIVFWQSLQSAFGFSLVAPDKSVTQLLQDHAGDIANLKAAAQQQLNRDDAMAEEPYCQDVFYLRYCLELKDSPSQLDLLKRNLAWREGPGRLICQKAVQAVKEATAGEGWNNEPVLAKAPFSETISMYIKPSNVLTTTSSQADLVYCIRAGSIDDNGLMKAVSVQQMTEFFLYAKEVNAIVANQRSAYLDKLLCVLTANDLSGVKLIGGSADFRKALSSSSKTATELYPATSGPTLLLNLPILLNALVKLFTPLFPPAVNARLKFAQGPLKDLNSLEEITPQGSGRVQFLRQMDDIVY</sequence>
<organism evidence="3">
    <name type="scientific">Phaeodactylum tricornutum</name>
    <name type="common">Diatom</name>
    <dbReference type="NCBI Taxonomy" id="2850"/>
    <lineage>
        <taxon>Eukaryota</taxon>
        <taxon>Sar</taxon>
        <taxon>Stramenopiles</taxon>
        <taxon>Ochrophyta</taxon>
        <taxon>Bacillariophyta</taxon>
        <taxon>Bacillariophyceae</taxon>
        <taxon>Bacillariophycidae</taxon>
        <taxon>Naviculales</taxon>
        <taxon>Phaeodactylaceae</taxon>
        <taxon>Phaeodactylum</taxon>
    </lineage>
</organism>
<dbReference type="InterPro" id="IPR001251">
    <property type="entry name" value="CRAL-TRIO_dom"/>
</dbReference>
<gene>
    <name evidence="3" type="ORF">PTTT1_LOCUS30838</name>
</gene>
<evidence type="ECO:0000259" key="2">
    <source>
        <dbReference type="PROSITE" id="PS50191"/>
    </source>
</evidence>
<evidence type="ECO:0000256" key="1">
    <source>
        <dbReference type="SAM" id="SignalP"/>
    </source>
</evidence>
<keyword evidence="1" id="KW-0732">Signal</keyword>
<feature type="chain" id="PRO_5035459975" description="CRAL-TRIO domain-containing protein" evidence="1">
    <location>
        <begin position="26"/>
        <end position="310"/>
    </location>
</feature>
<evidence type="ECO:0000313" key="3">
    <source>
        <dbReference type="EMBL" id="CAG9285983.1"/>
    </source>
</evidence>
<proteinExistence type="predicted"/>